<dbReference type="EMBL" id="QGMG01002547">
    <property type="protein sequence ID" value="TVY36540.1"/>
    <property type="molecule type" value="Genomic_DNA"/>
</dbReference>
<keyword evidence="6" id="KW-0067">ATP-binding</keyword>
<reference evidence="10 11" key="1">
    <citation type="submission" date="2018-05" db="EMBL/GenBank/DDBJ databases">
        <title>Whole genome sequencing for identification of molecular markers to develop diagnostic detection tools for the regulated plant pathogen Lachnellula willkommii.</title>
        <authorList>
            <person name="Giroux E."/>
            <person name="Bilodeau G."/>
        </authorList>
    </citation>
    <scope>NUCLEOTIDE SEQUENCE [LARGE SCALE GENOMIC DNA]</scope>
    <source>
        <strain evidence="10 11">CBS 625.97</strain>
    </source>
</reference>
<keyword evidence="3" id="KW-0808">Transferase</keyword>
<dbReference type="GO" id="GO:0005829">
    <property type="term" value="C:cytosol"/>
    <property type="evidence" value="ECO:0007669"/>
    <property type="project" value="TreeGrafter"/>
</dbReference>
<proteinExistence type="inferred from homology"/>
<dbReference type="GO" id="GO:0070525">
    <property type="term" value="P:tRNA threonylcarbamoyladenosine metabolic process"/>
    <property type="evidence" value="ECO:0007669"/>
    <property type="project" value="TreeGrafter"/>
</dbReference>
<feature type="compositionally biased region" description="Low complexity" evidence="9">
    <location>
        <begin position="1"/>
        <end position="24"/>
    </location>
</feature>
<comment type="catalytic activity">
    <reaction evidence="7">
        <text>L-threonyl-[protein] + ATP = O-phospho-L-threonyl-[protein] + ADP + H(+)</text>
        <dbReference type="Rhea" id="RHEA:46608"/>
        <dbReference type="Rhea" id="RHEA-COMP:11060"/>
        <dbReference type="Rhea" id="RHEA-COMP:11605"/>
        <dbReference type="ChEBI" id="CHEBI:15378"/>
        <dbReference type="ChEBI" id="CHEBI:30013"/>
        <dbReference type="ChEBI" id="CHEBI:30616"/>
        <dbReference type="ChEBI" id="CHEBI:61977"/>
        <dbReference type="ChEBI" id="CHEBI:456216"/>
        <dbReference type="EC" id="2.7.11.1"/>
    </reaction>
</comment>
<feature type="non-terminal residue" evidence="10">
    <location>
        <position position="161"/>
    </location>
</feature>
<keyword evidence="5" id="KW-0418">Kinase</keyword>
<dbReference type="PANTHER" id="PTHR12209:SF0">
    <property type="entry name" value="EKC_KEOPS COMPLEX SUBUNIT TP53RK"/>
    <property type="match status" value="1"/>
</dbReference>
<evidence type="ECO:0000256" key="1">
    <source>
        <dbReference type="ARBA" id="ARBA00010630"/>
    </source>
</evidence>
<dbReference type="Gene3D" id="3.30.200.20">
    <property type="entry name" value="Phosphorylase Kinase, domain 1"/>
    <property type="match status" value="1"/>
</dbReference>
<organism evidence="10 11">
    <name type="scientific">Lachnellula cervina</name>
    <dbReference type="NCBI Taxonomy" id="1316786"/>
    <lineage>
        <taxon>Eukaryota</taxon>
        <taxon>Fungi</taxon>
        <taxon>Dikarya</taxon>
        <taxon>Ascomycota</taxon>
        <taxon>Pezizomycotina</taxon>
        <taxon>Leotiomycetes</taxon>
        <taxon>Helotiales</taxon>
        <taxon>Lachnaceae</taxon>
        <taxon>Lachnellula</taxon>
    </lineage>
</organism>
<keyword evidence="11" id="KW-1185">Reference proteome</keyword>
<feature type="region of interest" description="Disordered" evidence="9">
    <location>
        <begin position="1"/>
        <end position="28"/>
    </location>
</feature>
<evidence type="ECO:0000256" key="9">
    <source>
        <dbReference type="SAM" id="MobiDB-lite"/>
    </source>
</evidence>
<comment type="catalytic activity">
    <reaction evidence="8">
        <text>L-seryl-[protein] + ATP = O-phospho-L-seryl-[protein] + ADP + H(+)</text>
        <dbReference type="Rhea" id="RHEA:17989"/>
        <dbReference type="Rhea" id="RHEA-COMP:9863"/>
        <dbReference type="Rhea" id="RHEA-COMP:11604"/>
        <dbReference type="ChEBI" id="CHEBI:15378"/>
        <dbReference type="ChEBI" id="CHEBI:29999"/>
        <dbReference type="ChEBI" id="CHEBI:30616"/>
        <dbReference type="ChEBI" id="CHEBI:83421"/>
        <dbReference type="ChEBI" id="CHEBI:456216"/>
        <dbReference type="EC" id="2.7.11.1"/>
    </reaction>
</comment>
<evidence type="ECO:0000256" key="5">
    <source>
        <dbReference type="ARBA" id="ARBA00022777"/>
    </source>
</evidence>
<dbReference type="OrthoDB" id="3399at2759"/>
<dbReference type="SUPFAM" id="SSF56112">
    <property type="entry name" value="Protein kinase-like (PK-like)"/>
    <property type="match status" value="1"/>
</dbReference>
<dbReference type="EC" id="2.7.11.1" evidence="2"/>
<comment type="similarity">
    <text evidence="1">Belongs to the protein kinase superfamily. BUD32 family.</text>
</comment>
<evidence type="ECO:0000256" key="4">
    <source>
        <dbReference type="ARBA" id="ARBA00022741"/>
    </source>
</evidence>
<evidence type="ECO:0000256" key="7">
    <source>
        <dbReference type="ARBA" id="ARBA00047899"/>
    </source>
</evidence>
<evidence type="ECO:0000256" key="2">
    <source>
        <dbReference type="ARBA" id="ARBA00012513"/>
    </source>
</evidence>
<dbReference type="AlphaFoldDB" id="A0A7D8UIH8"/>
<evidence type="ECO:0000256" key="3">
    <source>
        <dbReference type="ARBA" id="ARBA00022679"/>
    </source>
</evidence>
<sequence>MEVQTAPPTHQAPPSSQSPHLLPPIFQSDTTPPQLITQGAEALLYRTTYLLPTLPCALKYRPSKPYRHPILDARLTKHRILSEARVLVKCRREGVPVPAVYAVDEREGWVMLEWVEGEVVRVRVNEWLRRRKELGVAAGVEEEVLKGLMGRIGWAIGEDAW</sequence>
<dbReference type="Proteomes" id="UP000481288">
    <property type="component" value="Unassembled WGS sequence"/>
</dbReference>
<name>A0A7D8UIH8_9HELO</name>
<dbReference type="GO" id="GO:0005634">
    <property type="term" value="C:nucleus"/>
    <property type="evidence" value="ECO:0007669"/>
    <property type="project" value="TreeGrafter"/>
</dbReference>
<dbReference type="FunFam" id="3.30.200.20:FF:000603">
    <property type="entry name" value="EKC/KEOPS complex subunit bud32"/>
    <property type="match status" value="1"/>
</dbReference>
<protein>
    <recommendedName>
        <fullName evidence="2">non-specific serine/threonine protein kinase</fullName>
        <ecNumber evidence="2">2.7.11.1</ecNumber>
    </recommendedName>
</protein>
<comment type="caution">
    <text evidence="10">The sequence shown here is derived from an EMBL/GenBank/DDBJ whole genome shotgun (WGS) entry which is preliminary data.</text>
</comment>
<keyword evidence="4" id="KW-0547">Nucleotide-binding</keyword>
<dbReference type="GO" id="GO:0005524">
    <property type="term" value="F:ATP binding"/>
    <property type="evidence" value="ECO:0007669"/>
    <property type="project" value="UniProtKB-KW"/>
</dbReference>
<dbReference type="GO" id="GO:0004674">
    <property type="term" value="F:protein serine/threonine kinase activity"/>
    <property type="evidence" value="ECO:0007669"/>
    <property type="project" value="UniProtKB-EC"/>
</dbReference>
<dbReference type="PANTHER" id="PTHR12209">
    <property type="entry name" value="NON-SPECIFIC SERINE/THREONINE PROTEIN KINASE"/>
    <property type="match status" value="1"/>
</dbReference>
<evidence type="ECO:0000256" key="6">
    <source>
        <dbReference type="ARBA" id="ARBA00022840"/>
    </source>
</evidence>
<accession>A0A7D8UIH8</accession>
<evidence type="ECO:0000313" key="11">
    <source>
        <dbReference type="Proteomes" id="UP000481288"/>
    </source>
</evidence>
<evidence type="ECO:0000313" key="10">
    <source>
        <dbReference type="EMBL" id="TVY36540.1"/>
    </source>
</evidence>
<dbReference type="GO" id="GO:0000408">
    <property type="term" value="C:EKC/KEOPS complex"/>
    <property type="evidence" value="ECO:0007669"/>
    <property type="project" value="TreeGrafter"/>
</dbReference>
<gene>
    <name evidence="10" type="primary">BUD32</name>
    <name evidence="10" type="ORF">LCER1_G009188</name>
</gene>
<dbReference type="InterPro" id="IPR011009">
    <property type="entry name" value="Kinase-like_dom_sf"/>
</dbReference>
<evidence type="ECO:0000256" key="8">
    <source>
        <dbReference type="ARBA" id="ARBA00048679"/>
    </source>
</evidence>